<evidence type="ECO:0000256" key="4">
    <source>
        <dbReference type="ARBA" id="ARBA00023163"/>
    </source>
</evidence>
<comment type="caution">
    <text evidence="8">The sequence shown here is derived from an EMBL/GenBank/DDBJ whole genome shotgun (WGS) entry which is preliminary data.</text>
</comment>
<evidence type="ECO:0000256" key="3">
    <source>
        <dbReference type="ARBA" id="ARBA00023125"/>
    </source>
</evidence>
<feature type="domain" description="Response regulatory" evidence="7">
    <location>
        <begin position="2"/>
        <end position="126"/>
    </location>
</feature>
<dbReference type="PANTHER" id="PTHR43214">
    <property type="entry name" value="TWO-COMPONENT RESPONSE REGULATOR"/>
    <property type="match status" value="1"/>
</dbReference>
<keyword evidence="3 8" id="KW-0238">DNA-binding</keyword>
<evidence type="ECO:0000313" key="8">
    <source>
        <dbReference type="EMBL" id="MBP2388592.1"/>
    </source>
</evidence>
<keyword evidence="9" id="KW-1185">Reference proteome</keyword>
<dbReference type="Pfam" id="PF00072">
    <property type="entry name" value="Response_reg"/>
    <property type="match status" value="1"/>
</dbReference>
<evidence type="ECO:0000259" key="7">
    <source>
        <dbReference type="PROSITE" id="PS50110"/>
    </source>
</evidence>
<reference evidence="8 9" key="1">
    <citation type="submission" date="2021-03" db="EMBL/GenBank/DDBJ databases">
        <title>Sequencing the genomes of 1000 actinobacteria strains.</title>
        <authorList>
            <person name="Klenk H.-P."/>
        </authorList>
    </citation>
    <scope>NUCLEOTIDE SEQUENCE [LARGE SCALE GENOMIC DNA]</scope>
    <source>
        <strain evidence="8 9">DSM 15797</strain>
    </source>
</reference>
<dbReference type="PROSITE" id="PS50043">
    <property type="entry name" value="HTH_LUXR_2"/>
    <property type="match status" value="1"/>
</dbReference>
<dbReference type="SMART" id="SM00448">
    <property type="entry name" value="REC"/>
    <property type="match status" value="1"/>
</dbReference>
<dbReference type="InterPro" id="IPR011006">
    <property type="entry name" value="CheY-like_superfamily"/>
</dbReference>
<dbReference type="Proteomes" id="UP001296993">
    <property type="component" value="Unassembled WGS sequence"/>
</dbReference>
<feature type="modified residue" description="4-aspartylphosphate" evidence="5">
    <location>
        <position position="52"/>
    </location>
</feature>
<keyword evidence="4" id="KW-0804">Transcription</keyword>
<feature type="domain" description="HTH luxR-type" evidence="6">
    <location>
        <begin position="147"/>
        <end position="217"/>
    </location>
</feature>
<dbReference type="SUPFAM" id="SSF52172">
    <property type="entry name" value="CheY-like"/>
    <property type="match status" value="1"/>
</dbReference>
<dbReference type="CDD" id="cd17535">
    <property type="entry name" value="REC_NarL-like"/>
    <property type="match status" value="1"/>
</dbReference>
<dbReference type="PRINTS" id="PR00038">
    <property type="entry name" value="HTHLUXR"/>
</dbReference>
<evidence type="ECO:0000256" key="5">
    <source>
        <dbReference type="PROSITE-ProRule" id="PRU00169"/>
    </source>
</evidence>
<dbReference type="Gene3D" id="3.40.50.2300">
    <property type="match status" value="1"/>
</dbReference>
<dbReference type="RefSeq" id="WP_210002314.1">
    <property type="nucleotide sequence ID" value="NZ_BAAAJY010000004.1"/>
</dbReference>
<dbReference type="SUPFAM" id="SSF46894">
    <property type="entry name" value="C-terminal effector domain of the bipartite response regulators"/>
    <property type="match status" value="1"/>
</dbReference>
<dbReference type="InterPro" id="IPR000792">
    <property type="entry name" value="Tscrpt_reg_LuxR_C"/>
</dbReference>
<accession>A0ABS4XJF2</accession>
<evidence type="ECO:0000256" key="1">
    <source>
        <dbReference type="ARBA" id="ARBA00022553"/>
    </source>
</evidence>
<gene>
    <name evidence="8" type="ORF">JOF47_004165</name>
</gene>
<dbReference type="InterPro" id="IPR039420">
    <property type="entry name" value="WalR-like"/>
</dbReference>
<organism evidence="8 9">
    <name type="scientific">Paeniglutamicibacter kerguelensis</name>
    <dbReference type="NCBI Taxonomy" id="254788"/>
    <lineage>
        <taxon>Bacteria</taxon>
        <taxon>Bacillati</taxon>
        <taxon>Actinomycetota</taxon>
        <taxon>Actinomycetes</taxon>
        <taxon>Micrococcales</taxon>
        <taxon>Micrococcaceae</taxon>
        <taxon>Paeniglutamicibacter</taxon>
    </lineage>
</organism>
<evidence type="ECO:0000256" key="2">
    <source>
        <dbReference type="ARBA" id="ARBA00023015"/>
    </source>
</evidence>
<name>A0ABS4XJF2_9MICC</name>
<dbReference type="Pfam" id="PF00196">
    <property type="entry name" value="GerE"/>
    <property type="match status" value="1"/>
</dbReference>
<proteinExistence type="predicted"/>
<dbReference type="EMBL" id="JAGIOF010000004">
    <property type="protein sequence ID" value="MBP2388592.1"/>
    <property type="molecule type" value="Genomic_DNA"/>
</dbReference>
<dbReference type="InterPro" id="IPR016032">
    <property type="entry name" value="Sig_transdc_resp-reg_C-effctor"/>
</dbReference>
<evidence type="ECO:0000313" key="9">
    <source>
        <dbReference type="Proteomes" id="UP001296993"/>
    </source>
</evidence>
<evidence type="ECO:0000259" key="6">
    <source>
        <dbReference type="PROSITE" id="PS50043"/>
    </source>
</evidence>
<dbReference type="GO" id="GO:0003677">
    <property type="term" value="F:DNA binding"/>
    <property type="evidence" value="ECO:0007669"/>
    <property type="project" value="UniProtKB-KW"/>
</dbReference>
<dbReference type="InterPro" id="IPR058245">
    <property type="entry name" value="NreC/VraR/RcsB-like_REC"/>
</dbReference>
<dbReference type="PROSITE" id="PS50110">
    <property type="entry name" value="RESPONSE_REGULATORY"/>
    <property type="match status" value="1"/>
</dbReference>
<keyword evidence="2" id="KW-0805">Transcription regulation</keyword>
<dbReference type="InterPro" id="IPR001789">
    <property type="entry name" value="Sig_transdc_resp-reg_receiver"/>
</dbReference>
<dbReference type="CDD" id="cd06170">
    <property type="entry name" value="LuxR_C_like"/>
    <property type="match status" value="1"/>
</dbReference>
<keyword evidence="1 5" id="KW-0597">Phosphoprotein</keyword>
<dbReference type="SMART" id="SM00421">
    <property type="entry name" value="HTH_LUXR"/>
    <property type="match status" value="1"/>
</dbReference>
<dbReference type="PANTHER" id="PTHR43214:SF24">
    <property type="entry name" value="TRANSCRIPTIONAL REGULATORY PROTEIN NARL-RELATED"/>
    <property type="match status" value="1"/>
</dbReference>
<sequence length="217" mass="23471">MRIVIAEDSVLLREGLVRLLREGGAEVLAAVANKDELLDAVEEFSPDVVLTDVRMPPGFSDEGLRAAQQIRGKYPHIGILVLSQYVELTYATDLLASASAPGAGGLGYLLKDRIARLEEMMDALERIQAGGVVLDPEVVSAAFSKPRTDPMATLTQREREVLELMAEGRTNAAIAATLFLSAGAVEKNISSIFTKMGLAPSQDDHRRVLVVLAWMKV</sequence>
<protein>
    <submittedName>
        <fullName evidence="8">DNA-binding NarL/FixJ family response regulator</fullName>
    </submittedName>
</protein>